<proteinExistence type="predicted"/>
<keyword evidence="1" id="KW-0677">Repeat</keyword>
<organism evidence="3 4">
    <name type="scientific">Tritrichomonas foetus</name>
    <dbReference type="NCBI Taxonomy" id="1144522"/>
    <lineage>
        <taxon>Eukaryota</taxon>
        <taxon>Metamonada</taxon>
        <taxon>Parabasalia</taxon>
        <taxon>Tritrichomonadida</taxon>
        <taxon>Tritrichomonadidae</taxon>
        <taxon>Tritrichomonas</taxon>
    </lineage>
</organism>
<comment type="caution">
    <text evidence="3">The sequence shown here is derived from an EMBL/GenBank/DDBJ whole genome shotgun (WGS) entry which is preliminary data.</text>
</comment>
<evidence type="ECO:0008006" key="5">
    <source>
        <dbReference type="Google" id="ProtNLM"/>
    </source>
</evidence>
<protein>
    <recommendedName>
        <fullName evidence="5">Leucine Rich Repeat family protein</fullName>
    </recommendedName>
</protein>
<feature type="compositionally biased region" description="Basic and acidic residues" evidence="2">
    <location>
        <begin position="1050"/>
        <end position="1078"/>
    </location>
</feature>
<name>A0A1J4J5V3_9EUKA</name>
<evidence type="ECO:0000313" key="3">
    <source>
        <dbReference type="EMBL" id="OHS93527.1"/>
    </source>
</evidence>
<keyword evidence="4" id="KW-1185">Reference proteome</keyword>
<feature type="compositionally biased region" description="Basic and acidic residues" evidence="2">
    <location>
        <begin position="942"/>
        <end position="955"/>
    </location>
</feature>
<accession>A0A1J4J5V3</accession>
<sequence>MKVKTEFNSPISNENLAFFAANLPFSSNSIDTMVVFQFAEDCVFHSNTKLYHGVVTVTPHFISLFKSKKQGKFKHFISFQFLYLKLVNIKKESSIVIRGDAFGSRYEDTQEVQITQCENMYLLSHVINRNITLMYPSLSIRKPNVRSNTAPLNIPIAPSQHIQFRYDSIAPVLCDKYSHQFVKEIDMRFACSNYIMPITGFPKQYDFDTIAESCSNLPYFSSFITNGDINENSPISALLTFLEKNSKHFKIVCLDRYEDLNLEPIAKYLYRNFKKCKVTCWRITNSTTKNFPMFLKALFKLEIKVKVLDFRGTFLDHFCLKKIFKGIDKNENFHSLEVLALDGKIEDKMYDSLIHLLNHSSFMKELCLTNLTKNMKLVATLIMNRKLPIEKLDLSGNLMSPKSQYGVIQAVQSSSTIYDVNISRSEFTSENLALLAKALVSNSAKKLRILRINKMNASTPIFSKDKAKKKISFILGSLIGENCEKLGGLELDYMKPKAEHLKSLTTFLKMLPNLYYLSLSGNFSHLDKGVGIHVAKLLEIQSIQTLILKGSDDKCLKKEIIPVLDALEQNRTLCKIDITNNSIGQNNLARFLEICCKHPTLNNVAFDGNGLYDPELLKEFLKTFPQRPQSAYIKFPIQSFRSLCEKYYKNGTDLEDEFINIKSDSQRKLMMNRSLTGNSRFLISSCLPQSIVDEMYRESFEIDDLEPMLNRNHYSLISEAFKIPLPFQNRNEKATKYKAIKKLEKADPSLNEYQMPFLYQYAEVSDYSPPNSSRINTQSTLTTTTSTLTNGHDPKQKKVKVNNNNHDDIYFVNLDKFSISSSEETESSDNKDSDYFNQSPKSSRRNTDNGTRSSKRSRFSESSTDERSSTNKSESSDSYEVVKRSAKMKRRNTDYSYKTNNKRKYKYNENTDESSDDEEDFRKSRKLNKRKNNKSTRSQAVHFEKKVVVRKRIDDSDNDGSEYDDDKYSKKKTQVTENKNNHRKSDYHDKYDRYDKFDRYHKNVSAAKSSNSKRNQKNRRKYDDTDDSSNDYSESFDLLKNKKQLNNTKSRLDVSKEFKQSRRKSDLKYDPYDNEKHGRINRKLVVSSSESDN</sequence>
<evidence type="ECO:0000313" key="4">
    <source>
        <dbReference type="Proteomes" id="UP000179807"/>
    </source>
</evidence>
<dbReference type="PANTHER" id="PTHR24111:SF0">
    <property type="entry name" value="LEUCINE-RICH REPEAT-CONTAINING PROTEIN"/>
    <property type="match status" value="1"/>
</dbReference>
<feature type="compositionally biased region" description="Acidic residues" evidence="2">
    <location>
        <begin position="956"/>
        <end position="965"/>
    </location>
</feature>
<feature type="region of interest" description="Disordered" evidence="2">
    <location>
        <begin position="822"/>
        <end position="1032"/>
    </location>
</feature>
<feature type="compositionally biased region" description="Basic residues" evidence="2">
    <location>
        <begin position="923"/>
        <end position="934"/>
    </location>
</feature>
<dbReference type="SUPFAM" id="SSF52047">
    <property type="entry name" value="RNI-like"/>
    <property type="match status" value="1"/>
</dbReference>
<feature type="compositionally biased region" description="Low complexity" evidence="2">
    <location>
        <begin position="777"/>
        <end position="789"/>
    </location>
</feature>
<gene>
    <name evidence="3" type="ORF">TRFO_11736</name>
</gene>
<dbReference type="Gene3D" id="3.80.10.10">
    <property type="entry name" value="Ribonuclease Inhibitor"/>
    <property type="match status" value="1"/>
</dbReference>
<dbReference type="VEuPathDB" id="TrichDB:TRFO_11736"/>
<dbReference type="InterPro" id="IPR032675">
    <property type="entry name" value="LRR_dom_sf"/>
</dbReference>
<dbReference type="InterPro" id="IPR052201">
    <property type="entry name" value="LRR-containing_regulator"/>
</dbReference>
<evidence type="ECO:0000256" key="2">
    <source>
        <dbReference type="SAM" id="MobiDB-lite"/>
    </source>
</evidence>
<feature type="region of interest" description="Disordered" evidence="2">
    <location>
        <begin position="768"/>
        <end position="804"/>
    </location>
</feature>
<dbReference type="RefSeq" id="XP_068346664.1">
    <property type="nucleotide sequence ID" value="XM_068496207.1"/>
</dbReference>
<evidence type="ECO:0000256" key="1">
    <source>
        <dbReference type="ARBA" id="ARBA00022737"/>
    </source>
</evidence>
<dbReference type="AlphaFoldDB" id="A0A1J4J5V3"/>
<feature type="compositionally biased region" description="Basic and acidic residues" evidence="2">
    <location>
        <begin position="979"/>
        <end position="1001"/>
    </location>
</feature>
<dbReference type="PANTHER" id="PTHR24111">
    <property type="entry name" value="LEUCINE-RICH REPEAT-CONTAINING PROTEIN 34"/>
    <property type="match status" value="1"/>
</dbReference>
<dbReference type="Proteomes" id="UP000179807">
    <property type="component" value="Unassembled WGS sequence"/>
</dbReference>
<feature type="compositionally biased region" description="Low complexity" evidence="2">
    <location>
        <begin position="1003"/>
        <end position="1013"/>
    </location>
</feature>
<feature type="compositionally biased region" description="Acidic residues" evidence="2">
    <location>
        <begin position="910"/>
        <end position="919"/>
    </location>
</feature>
<dbReference type="GeneID" id="94830911"/>
<reference evidence="3" key="1">
    <citation type="submission" date="2016-10" db="EMBL/GenBank/DDBJ databases">
        <authorList>
            <person name="Benchimol M."/>
            <person name="Almeida L.G."/>
            <person name="Vasconcelos A.T."/>
            <person name="Perreira-Neves A."/>
            <person name="Rosa I.A."/>
            <person name="Tasca T."/>
            <person name="Bogo M.R."/>
            <person name="de Souza W."/>
        </authorList>
    </citation>
    <scope>NUCLEOTIDE SEQUENCE [LARGE SCALE GENOMIC DNA]</scope>
    <source>
        <strain evidence="3">K</strain>
    </source>
</reference>
<feature type="region of interest" description="Disordered" evidence="2">
    <location>
        <begin position="1047"/>
        <end position="1093"/>
    </location>
</feature>
<dbReference type="EMBL" id="MLAK01001393">
    <property type="protein sequence ID" value="OHS93527.1"/>
    <property type="molecule type" value="Genomic_DNA"/>
</dbReference>